<feature type="non-terminal residue" evidence="2">
    <location>
        <position position="108"/>
    </location>
</feature>
<sequence>MASEYSHKSYRPLTVATFRLNYMLHELEPLGYHLVNVLLHSAVVYLYVLLCGVVFSEVWPALIAGLLFAVHPIHTEAVTGLVGRAELLSAIFFIGSLLAYNRAARNKG</sequence>
<dbReference type="PANTHER" id="PTHR44395:SF1">
    <property type="entry name" value="PROTEIN O-MANNOSYL-TRANSFERASE TMTC3"/>
    <property type="match status" value="1"/>
</dbReference>
<keyword evidence="1" id="KW-1133">Transmembrane helix</keyword>
<accession>A0AA35WZC4</accession>
<dbReference type="EMBL" id="CASHTH010002584">
    <property type="protein sequence ID" value="CAI8032112.1"/>
    <property type="molecule type" value="Genomic_DNA"/>
</dbReference>
<keyword evidence="1" id="KW-0472">Membrane</keyword>
<dbReference type="GO" id="GO:0005783">
    <property type="term" value="C:endoplasmic reticulum"/>
    <property type="evidence" value="ECO:0007669"/>
    <property type="project" value="TreeGrafter"/>
</dbReference>
<proteinExistence type="predicted"/>
<name>A0AA35WZC4_GEOBA</name>
<evidence type="ECO:0000313" key="3">
    <source>
        <dbReference type="Proteomes" id="UP001174909"/>
    </source>
</evidence>
<reference evidence="2" key="1">
    <citation type="submission" date="2023-03" db="EMBL/GenBank/DDBJ databases">
        <authorList>
            <person name="Steffen K."/>
            <person name="Cardenas P."/>
        </authorList>
    </citation>
    <scope>NUCLEOTIDE SEQUENCE</scope>
</reference>
<protein>
    <submittedName>
        <fullName evidence="2">Protein O-mannosyl-transferase TMTC3</fullName>
    </submittedName>
</protein>
<feature type="transmembrane region" description="Helical" evidence="1">
    <location>
        <begin position="44"/>
        <end position="69"/>
    </location>
</feature>
<dbReference type="AlphaFoldDB" id="A0AA35WZC4"/>
<dbReference type="GO" id="GO:0000030">
    <property type="term" value="F:mannosyltransferase activity"/>
    <property type="evidence" value="ECO:0007669"/>
    <property type="project" value="TreeGrafter"/>
</dbReference>
<keyword evidence="3" id="KW-1185">Reference proteome</keyword>
<gene>
    <name evidence="2" type="ORF">GBAR_LOCUS18180</name>
</gene>
<dbReference type="GO" id="GO:0035269">
    <property type="term" value="P:protein O-linked glycosylation via mannose"/>
    <property type="evidence" value="ECO:0007669"/>
    <property type="project" value="TreeGrafter"/>
</dbReference>
<organism evidence="2 3">
    <name type="scientific">Geodia barretti</name>
    <name type="common">Barrett's horny sponge</name>
    <dbReference type="NCBI Taxonomy" id="519541"/>
    <lineage>
        <taxon>Eukaryota</taxon>
        <taxon>Metazoa</taxon>
        <taxon>Porifera</taxon>
        <taxon>Demospongiae</taxon>
        <taxon>Heteroscleromorpha</taxon>
        <taxon>Tetractinellida</taxon>
        <taxon>Astrophorina</taxon>
        <taxon>Geodiidae</taxon>
        <taxon>Geodia</taxon>
    </lineage>
</organism>
<comment type="caution">
    <text evidence="2">The sequence shown here is derived from an EMBL/GenBank/DDBJ whole genome shotgun (WGS) entry which is preliminary data.</text>
</comment>
<evidence type="ECO:0000256" key="1">
    <source>
        <dbReference type="SAM" id="Phobius"/>
    </source>
</evidence>
<feature type="transmembrane region" description="Helical" evidence="1">
    <location>
        <begin position="81"/>
        <end position="100"/>
    </location>
</feature>
<dbReference type="Proteomes" id="UP001174909">
    <property type="component" value="Unassembled WGS sequence"/>
</dbReference>
<evidence type="ECO:0000313" key="2">
    <source>
        <dbReference type="EMBL" id="CAI8032112.1"/>
    </source>
</evidence>
<keyword evidence="1" id="KW-0812">Transmembrane</keyword>
<dbReference type="PANTHER" id="PTHR44395">
    <property type="match status" value="1"/>
</dbReference>